<accession>A0A315VNL1</accession>
<comment type="caution">
    <text evidence="2">The sequence shown here is derived from an EMBL/GenBank/DDBJ whole genome shotgun (WGS) entry which is preliminary data.</text>
</comment>
<dbReference type="InterPro" id="IPR036179">
    <property type="entry name" value="Ig-like_dom_sf"/>
</dbReference>
<sequence length="67" mass="7740">MHLWCETVHSKDFRWESKTNKKSQTMPPKIINFSRDIVVNEGSNVTLMCQANGKPEPSISWKFISNS</sequence>
<dbReference type="Pfam" id="PF13927">
    <property type="entry name" value="Ig_3"/>
    <property type="match status" value="1"/>
</dbReference>
<organism evidence="2 3">
    <name type="scientific">Gambusia affinis</name>
    <name type="common">Western mosquitofish</name>
    <name type="synonym">Heterandria affinis</name>
    <dbReference type="NCBI Taxonomy" id="33528"/>
    <lineage>
        <taxon>Eukaryota</taxon>
        <taxon>Metazoa</taxon>
        <taxon>Chordata</taxon>
        <taxon>Craniata</taxon>
        <taxon>Vertebrata</taxon>
        <taxon>Euteleostomi</taxon>
        <taxon>Actinopterygii</taxon>
        <taxon>Neopterygii</taxon>
        <taxon>Teleostei</taxon>
        <taxon>Neoteleostei</taxon>
        <taxon>Acanthomorphata</taxon>
        <taxon>Ovalentaria</taxon>
        <taxon>Atherinomorphae</taxon>
        <taxon>Cyprinodontiformes</taxon>
        <taxon>Poeciliidae</taxon>
        <taxon>Poeciliinae</taxon>
        <taxon>Gambusia</taxon>
    </lineage>
</organism>
<dbReference type="SUPFAM" id="SSF48726">
    <property type="entry name" value="Immunoglobulin"/>
    <property type="match status" value="1"/>
</dbReference>
<name>A0A315VNL1_GAMAF</name>
<protein>
    <recommendedName>
        <fullName evidence="1">Ig-like domain-containing protein</fullName>
    </recommendedName>
</protein>
<gene>
    <name evidence="2" type="ORF">CCH79_00016137</name>
</gene>
<keyword evidence="3" id="KW-1185">Reference proteome</keyword>
<proteinExistence type="predicted"/>
<dbReference type="InterPro" id="IPR013783">
    <property type="entry name" value="Ig-like_fold"/>
</dbReference>
<dbReference type="Proteomes" id="UP000250572">
    <property type="component" value="Unassembled WGS sequence"/>
</dbReference>
<feature type="domain" description="Ig-like" evidence="1">
    <location>
        <begin position="28"/>
        <end position="67"/>
    </location>
</feature>
<reference evidence="2 3" key="1">
    <citation type="journal article" date="2018" name="G3 (Bethesda)">
        <title>A High-Quality Reference Genome for the Invasive Mosquitofish Gambusia affinis Using a Chicago Library.</title>
        <authorList>
            <person name="Hoffberg S.L."/>
            <person name="Troendle N.J."/>
            <person name="Glenn T.C."/>
            <person name="Mahmud O."/>
            <person name="Louha S."/>
            <person name="Chalopin D."/>
            <person name="Bennetzen J.L."/>
            <person name="Mauricio R."/>
        </authorList>
    </citation>
    <scope>NUCLEOTIDE SEQUENCE [LARGE SCALE GENOMIC DNA]</scope>
    <source>
        <strain evidence="2">NE01/NJP1002.9</strain>
        <tissue evidence="2">Muscle</tissue>
    </source>
</reference>
<dbReference type="InterPro" id="IPR007110">
    <property type="entry name" value="Ig-like_dom"/>
</dbReference>
<evidence type="ECO:0000313" key="2">
    <source>
        <dbReference type="EMBL" id="PWA24656.1"/>
    </source>
</evidence>
<evidence type="ECO:0000259" key="1">
    <source>
        <dbReference type="PROSITE" id="PS50835"/>
    </source>
</evidence>
<dbReference type="PROSITE" id="PS50835">
    <property type="entry name" value="IG_LIKE"/>
    <property type="match status" value="1"/>
</dbReference>
<dbReference type="Gene3D" id="2.60.40.10">
    <property type="entry name" value="Immunoglobulins"/>
    <property type="match status" value="1"/>
</dbReference>
<dbReference type="EMBL" id="NHOQ01001398">
    <property type="protein sequence ID" value="PWA24656.1"/>
    <property type="molecule type" value="Genomic_DNA"/>
</dbReference>
<evidence type="ECO:0000313" key="3">
    <source>
        <dbReference type="Proteomes" id="UP000250572"/>
    </source>
</evidence>
<feature type="non-terminal residue" evidence="2">
    <location>
        <position position="67"/>
    </location>
</feature>
<dbReference type="AlphaFoldDB" id="A0A315VNL1"/>